<dbReference type="Proteomes" id="UP000198785">
    <property type="component" value="Unassembled WGS sequence"/>
</dbReference>
<dbReference type="RefSeq" id="WP_093363356.1">
    <property type="nucleotide sequence ID" value="NZ_FOZZ01000001.1"/>
</dbReference>
<dbReference type="AlphaFoldDB" id="A0A1I6P4L8"/>
<keyword evidence="3" id="KW-1185">Reference proteome</keyword>
<keyword evidence="1" id="KW-0812">Transmembrane</keyword>
<evidence type="ECO:0000313" key="3">
    <source>
        <dbReference type="Proteomes" id="UP000198785"/>
    </source>
</evidence>
<keyword evidence="1" id="KW-0472">Membrane</keyword>
<dbReference type="EMBL" id="FOZZ01000001">
    <property type="protein sequence ID" value="SFS35112.1"/>
    <property type="molecule type" value="Genomic_DNA"/>
</dbReference>
<reference evidence="2 3" key="1">
    <citation type="submission" date="2016-10" db="EMBL/GenBank/DDBJ databases">
        <authorList>
            <person name="de Groot N.N."/>
        </authorList>
    </citation>
    <scope>NUCLEOTIDE SEQUENCE [LARGE SCALE GENOMIC DNA]</scope>
    <source>
        <strain evidence="2 3">DSM 22789</strain>
    </source>
</reference>
<dbReference type="STRING" id="683125.SAMN05660206_101278"/>
<organism evidence="2 3">
    <name type="scientific">Sphingobacterium wenxiniae</name>
    <dbReference type="NCBI Taxonomy" id="683125"/>
    <lineage>
        <taxon>Bacteria</taxon>
        <taxon>Pseudomonadati</taxon>
        <taxon>Bacteroidota</taxon>
        <taxon>Sphingobacteriia</taxon>
        <taxon>Sphingobacteriales</taxon>
        <taxon>Sphingobacteriaceae</taxon>
        <taxon>Sphingobacterium</taxon>
    </lineage>
</organism>
<feature type="transmembrane region" description="Helical" evidence="1">
    <location>
        <begin position="105"/>
        <end position="133"/>
    </location>
</feature>
<evidence type="ECO:0000256" key="1">
    <source>
        <dbReference type="SAM" id="Phobius"/>
    </source>
</evidence>
<keyword evidence="1" id="KW-1133">Transmembrane helix</keyword>
<gene>
    <name evidence="2" type="ORF">SAMN05660206_101278</name>
</gene>
<protein>
    <submittedName>
        <fullName evidence="2">Uncharacterized protein</fullName>
    </submittedName>
</protein>
<proteinExistence type="predicted"/>
<sequence length="151" mass="16990">MNGILQAFVKPKLFDVGLQWFGVLAKEFDVLAKEFGVLAKEFGVLAKEFGELAKEFGELAKEFGVLAKEFGALAKEFGVLAKEFVASTKEFVVFSEALSPKVCKFFYFCWILSSNLILSQLWSFLVSGLYSIFGNRDMRCQQAQKEKNKAK</sequence>
<accession>A0A1I6P4L8</accession>
<evidence type="ECO:0000313" key="2">
    <source>
        <dbReference type="EMBL" id="SFS35112.1"/>
    </source>
</evidence>
<name>A0A1I6P4L8_9SPHI</name>